<evidence type="ECO:0000256" key="1">
    <source>
        <dbReference type="SAM" id="MobiDB-lite"/>
    </source>
</evidence>
<reference evidence="3" key="1">
    <citation type="submission" date="2015-02" db="EMBL/GenBank/DDBJ databases">
        <title>Draft Genome of Frankia sp. CpI1-S.</title>
        <authorList>
            <person name="Oshone R.T."/>
            <person name="Ngom M."/>
            <person name="Ghodhbane-Gtari F."/>
            <person name="Gtari M."/>
            <person name="Morris K."/>
            <person name="Thomas K."/>
            <person name="Sen A."/>
            <person name="Tisa L.S."/>
        </authorList>
    </citation>
    <scope>NUCLEOTIDE SEQUENCE [LARGE SCALE GENOMIC DNA]</scope>
    <source>
        <strain evidence="3">CpI1-S</strain>
    </source>
</reference>
<dbReference type="Proteomes" id="UP000032545">
    <property type="component" value="Unassembled WGS sequence"/>
</dbReference>
<evidence type="ECO:0000313" key="2">
    <source>
        <dbReference type="EMBL" id="KJE19396.1"/>
    </source>
</evidence>
<sequence>MSTTKTRTGPVGAAGEMAALEDDEDGAITDPEAIEHDMVGAIG</sequence>
<proteinExistence type="predicted"/>
<organism evidence="2 3">
    <name type="scientific">Frankia torreyi</name>
    <dbReference type="NCBI Taxonomy" id="1856"/>
    <lineage>
        <taxon>Bacteria</taxon>
        <taxon>Bacillati</taxon>
        <taxon>Actinomycetota</taxon>
        <taxon>Actinomycetes</taxon>
        <taxon>Frankiales</taxon>
        <taxon>Frankiaceae</taxon>
        <taxon>Frankia</taxon>
    </lineage>
</organism>
<gene>
    <name evidence="2" type="ORF">FF36_06322</name>
</gene>
<dbReference type="RefSeq" id="WP_277913002.1">
    <property type="nucleotide sequence ID" value="NZ_JYFN01000112.1"/>
</dbReference>
<name>A0A0D8B5E4_9ACTN</name>
<reference evidence="2 3" key="2">
    <citation type="journal article" date="2016" name="Genome Announc.">
        <title>Permanent Draft Genome Sequences for Two Variants of Frankia sp. Strain CpI1, the First Frankia Strain Isolated from Root Nodules of Comptonia peregrina.</title>
        <authorList>
            <person name="Oshone R."/>
            <person name="Hurst S.G.IV."/>
            <person name="Abebe-Akele F."/>
            <person name="Simpson S."/>
            <person name="Morris K."/>
            <person name="Thomas W.K."/>
            <person name="Tisa L.S."/>
        </authorList>
    </citation>
    <scope>NUCLEOTIDE SEQUENCE [LARGE SCALE GENOMIC DNA]</scope>
    <source>
        <strain evidence="3">CpI1-S</strain>
    </source>
</reference>
<dbReference type="PATRIC" id="fig|1502723.3.peg.1009"/>
<protein>
    <submittedName>
        <fullName evidence="2">Uncharacterized protein</fullName>
    </submittedName>
</protein>
<dbReference type="AlphaFoldDB" id="A0A0D8B5E4"/>
<keyword evidence="3" id="KW-1185">Reference proteome</keyword>
<evidence type="ECO:0000313" key="3">
    <source>
        <dbReference type="Proteomes" id="UP000032545"/>
    </source>
</evidence>
<feature type="region of interest" description="Disordered" evidence="1">
    <location>
        <begin position="1"/>
        <end position="27"/>
    </location>
</feature>
<dbReference type="EMBL" id="JYFN01000112">
    <property type="protein sequence ID" value="KJE19396.1"/>
    <property type="molecule type" value="Genomic_DNA"/>
</dbReference>
<comment type="caution">
    <text evidence="2">The sequence shown here is derived from an EMBL/GenBank/DDBJ whole genome shotgun (WGS) entry which is preliminary data.</text>
</comment>
<accession>A0A0D8B5E4</accession>